<dbReference type="PANTHER" id="PTHR42788:SF18">
    <property type="entry name" value="TAURINE IMPORT ATP-BINDING PROTEIN TAUB"/>
    <property type="match status" value="1"/>
</dbReference>
<dbReference type="Pfam" id="PF00005">
    <property type="entry name" value="ABC_tran"/>
    <property type="match status" value="1"/>
</dbReference>
<dbReference type="InterPro" id="IPR027417">
    <property type="entry name" value="P-loop_NTPase"/>
</dbReference>
<dbReference type="InterPro" id="IPR017871">
    <property type="entry name" value="ABC_transporter-like_CS"/>
</dbReference>
<protein>
    <submittedName>
        <fullName evidence="9">NitT/TauT family transport system ATP-binding protein</fullName>
    </submittedName>
</protein>
<dbReference type="SMART" id="SM00382">
    <property type="entry name" value="AAA"/>
    <property type="match status" value="1"/>
</dbReference>
<dbReference type="SUPFAM" id="SSF52540">
    <property type="entry name" value="P-loop containing nucleoside triphosphate hydrolases"/>
    <property type="match status" value="1"/>
</dbReference>
<sequence>MLKFEQVSYGYSLGGQLTPVVENLSLEIPAGQLLCVLGPSGCGKTTLLHLAAGFLHPQQGQLSFQGRPITGPHPERALVFQDATLFPWLRVVDNVAFGLRQRGVARTERRRLALQMLEQVGLAATANAWPMTLSGGMRQRVAIARVLALQPAALLMDEPFSALDANSRERLQDLLLQLWQAQRQTLLYITHSVEEAAYLADRVLIFGPAPQSLRADLINPVPRPRDRSAPQLLHFCQQLRQQLAQLPCCLAPTILRPHKEFPPCA</sequence>
<evidence type="ECO:0000256" key="2">
    <source>
        <dbReference type="ARBA" id="ARBA00022475"/>
    </source>
</evidence>
<keyword evidence="5 9" id="KW-0067">ATP-binding</keyword>
<dbReference type="PANTHER" id="PTHR42788">
    <property type="entry name" value="TAURINE IMPORT ATP-BINDING PROTEIN-RELATED"/>
    <property type="match status" value="1"/>
</dbReference>
<organism evidence="9 10">
    <name type="scientific">Desulfuromonas thiophila</name>
    <dbReference type="NCBI Taxonomy" id="57664"/>
    <lineage>
        <taxon>Bacteria</taxon>
        <taxon>Pseudomonadati</taxon>
        <taxon>Thermodesulfobacteriota</taxon>
        <taxon>Desulfuromonadia</taxon>
        <taxon>Desulfuromonadales</taxon>
        <taxon>Desulfuromonadaceae</taxon>
        <taxon>Desulfuromonas</taxon>
    </lineage>
</organism>
<evidence type="ECO:0000313" key="9">
    <source>
        <dbReference type="EMBL" id="SDD97826.1"/>
    </source>
</evidence>
<dbReference type="InterPro" id="IPR003439">
    <property type="entry name" value="ABC_transporter-like_ATP-bd"/>
</dbReference>
<keyword evidence="2" id="KW-1003">Cell membrane</keyword>
<accession>A0A1G6Z7Q2</accession>
<dbReference type="AlphaFoldDB" id="A0A1G6Z7Q2"/>
<gene>
    <name evidence="9" type="ORF">SAMN05661003_102303</name>
</gene>
<proteinExistence type="predicted"/>
<evidence type="ECO:0000313" key="10">
    <source>
        <dbReference type="Proteomes" id="UP000243205"/>
    </source>
</evidence>
<dbReference type="PROSITE" id="PS00211">
    <property type="entry name" value="ABC_TRANSPORTER_1"/>
    <property type="match status" value="1"/>
</dbReference>
<dbReference type="OrthoDB" id="9809450at2"/>
<keyword evidence="6" id="KW-1278">Translocase</keyword>
<evidence type="ECO:0000256" key="3">
    <source>
        <dbReference type="ARBA" id="ARBA00022519"/>
    </source>
</evidence>
<reference evidence="10" key="1">
    <citation type="submission" date="2016-10" db="EMBL/GenBank/DDBJ databases">
        <authorList>
            <person name="Varghese N."/>
            <person name="Submissions S."/>
        </authorList>
    </citation>
    <scope>NUCLEOTIDE SEQUENCE [LARGE SCALE GENOMIC DNA]</scope>
    <source>
        <strain evidence="10">DSM 8987</strain>
    </source>
</reference>
<keyword evidence="7" id="KW-0472">Membrane</keyword>
<dbReference type="PROSITE" id="PS50893">
    <property type="entry name" value="ABC_TRANSPORTER_2"/>
    <property type="match status" value="1"/>
</dbReference>
<feature type="domain" description="ABC transporter" evidence="8">
    <location>
        <begin position="2"/>
        <end position="233"/>
    </location>
</feature>
<keyword evidence="1" id="KW-0813">Transport</keyword>
<evidence type="ECO:0000256" key="6">
    <source>
        <dbReference type="ARBA" id="ARBA00022967"/>
    </source>
</evidence>
<dbReference type="STRING" id="57664.SAMN05661003_102303"/>
<dbReference type="InterPro" id="IPR003593">
    <property type="entry name" value="AAA+_ATPase"/>
</dbReference>
<dbReference type="InterPro" id="IPR050166">
    <property type="entry name" value="ABC_transporter_ATP-bind"/>
</dbReference>
<evidence type="ECO:0000256" key="1">
    <source>
        <dbReference type="ARBA" id="ARBA00022448"/>
    </source>
</evidence>
<dbReference type="CDD" id="cd03293">
    <property type="entry name" value="ABC_NrtD_SsuB_transporters"/>
    <property type="match status" value="1"/>
</dbReference>
<evidence type="ECO:0000256" key="5">
    <source>
        <dbReference type="ARBA" id="ARBA00022840"/>
    </source>
</evidence>
<name>A0A1G6Z7Q2_9BACT</name>
<dbReference type="RefSeq" id="WP_092076399.1">
    <property type="nucleotide sequence ID" value="NZ_FNAQ01000002.1"/>
</dbReference>
<keyword evidence="4" id="KW-0547">Nucleotide-binding</keyword>
<dbReference type="Gene3D" id="3.40.50.300">
    <property type="entry name" value="P-loop containing nucleotide triphosphate hydrolases"/>
    <property type="match status" value="1"/>
</dbReference>
<dbReference type="GO" id="GO:0005524">
    <property type="term" value="F:ATP binding"/>
    <property type="evidence" value="ECO:0007669"/>
    <property type="project" value="UniProtKB-KW"/>
</dbReference>
<evidence type="ECO:0000259" key="8">
    <source>
        <dbReference type="PROSITE" id="PS50893"/>
    </source>
</evidence>
<evidence type="ECO:0000256" key="4">
    <source>
        <dbReference type="ARBA" id="ARBA00022741"/>
    </source>
</evidence>
<keyword evidence="10" id="KW-1185">Reference proteome</keyword>
<evidence type="ECO:0000256" key="7">
    <source>
        <dbReference type="ARBA" id="ARBA00023136"/>
    </source>
</evidence>
<dbReference type="Proteomes" id="UP000243205">
    <property type="component" value="Unassembled WGS sequence"/>
</dbReference>
<keyword evidence="3" id="KW-0997">Cell inner membrane</keyword>
<dbReference type="EMBL" id="FNAQ01000002">
    <property type="protein sequence ID" value="SDD97826.1"/>
    <property type="molecule type" value="Genomic_DNA"/>
</dbReference>
<dbReference type="GO" id="GO:0016887">
    <property type="term" value="F:ATP hydrolysis activity"/>
    <property type="evidence" value="ECO:0007669"/>
    <property type="project" value="InterPro"/>
</dbReference>